<evidence type="ECO:0000313" key="3">
    <source>
        <dbReference type="Proteomes" id="UP001160148"/>
    </source>
</evidence>
<accession>A0AAV0W0F8</accession>
<keyword evidence="1" id="KW-0732">Signal</keyword>
<evidence type="ECO:0008006" key="4">
    <source>
        <dbReference type="Google" id="ProtNLM"/>
    </source>
</evidence>
<sequence length="92" mass="10329">MRRQRHVTTCSLVLMGRAGTAAFHNGGGGRMRRYYNCLLLLWYCDFSECAATTDNVSSLPYGATLLEQYAPGPYRYHYVHRTDGAGGQFLKS</sequence>
<proteinExistence type="predicted"/>
<dbReference type="EMBL" id="CARXXK010000001">
    <property type="protein sequence ID" value="CAI6348628.1"/>
    <property type="molecule type" value="Genomic_DNA"/>
</dbReference>
<organism evidence="2 3">
    <name type="scientific">Macrosiphum euphorbiae</name>
    <name type="common">potato aphid</name>
    <dbReference type="NCBI Taxonomy" id="13131"/>
    <lineage>
        <taxon>Eukaryota</taxon>
        <taxon>Metazoa</taxon>
        <taxon>Ecdysozoa</taxon>
        <taxon>Arthropoda</taxon>
        <taxon>Hexapoda</taxon>
        <taxon>Insecta</taxon>
        <taxon>Pterygota</taxon>
        <taxon>Neoptera</taxon>
        <taxon>Paraneoptera</taxon>
        <taxon>Hemiptera</taxon>
        <taxon>Sternorrhyncha</taxon>
        <taxon>Aphidomorpha</taxon>
        <taxon>Aphidoidea</taxon>
        <taxon>Aphididae</taxon>
        <taxon>Macrosiphini</taxon>
        <taxon>Macrosiphum</taxon>
    </lineage>
</organism>
<reference evidence="2 3" key="1">
    <citation type="submission" date="2023-01" db="EMBL/GenBank/DDBJ databases">
        <authorList>
            <person name="Whitehead M."/>
        </authorList>
    </citation>
    <scope>NUCLEOTIDE SEQUENCE [LARGE SCALE GENOMIC DNA]</scope>
</reference>
<protein>
    <recommendedName>
        <fullName evidence="4">Secreted protein</fullName>
    </recommendedName>
</protein>
<feature type="chain" id="PRO_5044010052" description="Secreted protein" evidence="1">
    <location>
        <begin position="23"/>
        <end position="92"/>
    </location>
</feature>
<dbReference type="AlphaFoldDB" id="A0AAV0W0F8"/>
<keyword evidence="3" id="KW-1185">Reference proteome</keyword>
<feature type="signal peptide" evidence="1">
    <location>
        <begin position="1"/>
        <end position="22"/>
    </location>
</feature>
<evidence type="ECO:0000256" key="1">
    <source>
        <dbReference type="SAM" id="SignalP"/>
    </source>
</evidence>
<evidence type="ECO:0000313" key="2">
    <source>
        <dbReference type="EMBL" id="CAI6348628.1"/>
    </source>
</evidence>
<name>A0AAV0W0F8_9HEMI</name>
<comment type="caution">
    <text evidence="2">The sequence shown here is derived from an EMBL/GenBank/DDBJ whole genome shotgun (WGS) entry which is preliminary data.</text>
</comment>
<gene>
    <name evidence="2" type="ORF">MEUPH1_LOCUS5285</name>
</gene>
<dbReference type="Proteomes" id="UP001160148">
    <property type="component" value="Unassembled WGS sequence"/>
</dbReference>